<protein>
    <submittedName>
        <fullName evidence="1">Uncharacterized protein</fullName>
    </submittedName>
</protein>
<dbReference type="RefSeq" id="WP_212966509.1">
    <property type="nucleotide sequence ID" value="NZ_BORB01000021.1"/>
</dbReference>
<keyword evidence="2" id="KW-1185">Reference proteome</keyword>
<dbReference type="EMBL" id="BORB01000021">
    <property type="protein sequence ID" value="GIN58239.1"/>
    <property type="molecule type" value="Genomic_DNA"/>
</dbReference>
<proteinExistence type="predicted"/>
<dbReference type="Proteomes" id="UP000679950">
    <property type="component" value="Unassembled WGS sequence"/>
</dbReference>
<evidence type="ECO:0000313" key="2">
    <source>
        <dbReference type="Proteomes" id="UP000679950"/>
    </source>
</evidence>
<sequence>MEKITFRKELAQTIGLNESIVLEKLYEHVEKAGTPLNGQVWVERTYEAWQEDFPFWSIATIKRIFASLKKQGLIRIEQHGKHRYDRTNWYALSEEGNHCFAQEKKIKEKPQIDEAEDVQEKITIVEKQLKKLNFSPFTYRKKKN</sequence>
<evidence type="ECO:0000313" key="1">
    <source>
        <dbReference type="EMBL" id="GIN58239.1"/>
    </source>
</evidence>
<name>A0ABQ4KM50_9BACI</name>
<gene>
    <name evidence="1" type="ORF">J8TS2_25580</name>
</gene>
<reference evidence="1 2" key="1">
    <citation type="submission" date="2021-03" db="EMBL/GenBank/DDBJ databases">
        <title>Antimicrobial resistance genes in bacteria isolated from Japanese honey, and their potential for conferring macrolide and lincosamide resistance in the American foulbrood pathogen Paenibacillus larvae.</title>
        <authorList>
            <person name="Okamoto M."/>
            <person name="Kumagai M."/>
            <person name="Kanamori H."/>
            <person name="Takamatsu D."/>
        </authorList>
    </citation>
    <scope>NUCLEOTIDE SEQUENCE [LARGE SCALE GENOMIC DNA]</scope>
    <source>
        <strain evidence="1 2">J8TS2</strain>
    </source>
</reference>
<comment type="caution">
    <text evidence="1">The sequence shown here is derived from an EMBL/GenBank/DDBJ whole genome shotgun (WGS) entry which is preliminary data.</text>
</comment>
<accession>A0ABQ4KM50</accession>
<organism evidence="1 2">
    <name type="scientific">Lederbergia ruris</name>
    <dbReference type="NCBI Taxonomy" id="217495"/>
    <lineage>
        <taxon>Bacteria</taxon>
        <taxon>Bacillati</taxon>
        <taxon>Bacillota</taxon>
        <taxon>Bacilli</taxon>
        <taxon>Bacillales</taxon>
        <taxon>Bacillaceae</taxon>
        <taxon>Lederbergia</taxon>
    </lineage>
</organism>